<organism evidence="1 2">
    <name type="scientific">Methylobacterium pseudosasicola</name>
    <dbReference type="NCBI Taxonomy" id="582667"/>
    <lineage>
        <taxon>Bacteria</taxon>
        <taxon>Pseudomonadati</taxon>
        <taxon>Pseudomonadota</taxon>
        <taxon>Alphaproteobacteria</taxon>
        <taxon>Hyphomicrobiales</taxon>
        <taxon>Methylobacteriaceae</taxon>
        <taxon>Methylobacterium</taxon>
    </lineage>
</organism>
<keyword evidence="2" id="KW-1185">Reference proteome</keyword>
<proteinExistence type="predicted"/>
<evidence type="ECO:0000313" key="1">
    <source>
        <dbReference type="EMBL" id="SFL64705.1"/>
    </source>
</evidence>
<sequence>MRTHTTLKSATPHNPAAPQGILFFESALDAAPAGDLPRYHAHGRAALANALDEGLMADEVEQILDGRKIVDAFPVWRGESPADYAARAVAEMFVAYLQ</sequence>
<evidence type="ECO:0000313" key="2">
    <source>
        <dbReference type="Proteomes" id="UP000199048"/>
    </source>
</evidence>
<dbReference type="Proteomes" id="UP000199048">
    <property type="component" value="Unassembled WGS sequence"/>
</dbReference>
<accession>A0A1I4JDN5</accession>
<reference evidence="2" key="1">
    <citation type="submission" date="2016-10" db="EMBL/GenBank/DDBJ databases">
        <authorList>
            <person name="Varghese N."/>
            <person name="Submissions S."/>
        </authorList>
    </citation>
    <scope>NUCLEOTIDE SEQUENCE [LARGE SCALE GENOMIC DNA]</scope>
    <source>
        <strain evidence="2">BL36</strain>
    </source>
</reference>
<dbReference type="RefSeq" id="WP_139234073.1">
    <property type="nucleotide sequence ID" value="NZ_FOTK01000008.1"/>
</dbReference>
<dbReference type="OrthoDB" id="7999055at2"/>
<dbReference type="AlphaFoldDB" id="A0A1I4JDN5"/>
<name>A0A1I4JDN5_9HYPH</name>
<protein>
    <submittedName>
        <fullName evidence="1">Uncharacterized protein</fullName>
    </submittedName>
</protein>
<gene>
    <name evidence="1" type="ORF">SAMN05192568_10082</name>
</gene>
<dbReference type="EMBL" id="FOTK01000008">
    <property type="protein sequence ID" value="SFL64705.1"/>
    <property type="molecule type" value="Genomic_DNA"/>
</dbReference>